<feature type="compositionally biased region" description="Basic and acidic residues" evidence="1">
    <location>
        <begin position="760"/>
        <end position="775"/>
    </location>
</feature>
<accession>A0A9W8TXU5</accession>
<feature type="compositionally biased region" description="Low complexity" evidence="1">
    <location>
        <begin position="177"/>
        <end position="186"/>
    </location>
</feature>
<feature type="region of interest" description="Disordered" evidence="1">
    <location>
        <begin position="1"/>
        <end position="156"/>
    </location>
</feature>
<sequence length="1393" mass="153631">MANPENAYLANPSPRNSVPRIDLSKAVNFTSAKKNKNKNSTPSSSSLTRKPMDNLNRTSSHTKPLGLLSPPSSQTDVLSGELDSERKLDHYIEYGSRERDEDSARLLISPPPEEELQQVIISRRSSFNRPSKSYPNDTTKSIPSSSLALSHSKRKRSVVSTSSYVGTLSAAVHDDITTNTTEAQTTPNPKPRKQSRKFNRAHVRTYSNQSDISMEAIPSPTRGSGIVSSASTEHGSFPLPSSLADGDVHTTPRRKRRQSKLIQSPHVANPNADYIPPVQANSDEESVDAENNQPWPFAKRAERMGRRSITPAPIPPYEQPSVVFTPPREVVLNPVTSVTRSRQRRKVGKSKGLKLDTQIKSEPPDNEYLNAPMPPASPTDDPLLLSGPPESSFTPSRSRIMRDASVSADIVQNIQKRPSFTHDAESLPPSSPPTQDDSSSPSQITYHWLNEGIVQDDWSTDSMELSIQPQEHAELEAYPHFMLDDFLVATADSWSDTDDEGLPRTPVRATRIIDEGIGEFTGHWRTTQIPTKADPPSSATRSRMDEWGRPKSPYPYRRPSSSAIMHRIGTTSPSPSHPQSRANSSAAEKVLSLDDASTITVSSQRNDQAAEVAQDDGFEPTTVEPSTTSQDAETHFENEEENEEQEVRALSLPPDNEDEESTNEEEVRRLSLGPDEVDRKDGYDSTQEEAKARDPNLNDAPDTMPGNNVVGPSSFMPTITPHHVHSAHTLSSPAPLRDLPFLSRSPDKRHPNTRVSALGRAKELFGTRLSPEKPSSDPAHVFNHDEQEIEVSNGIEQMKKKTASDVEKGEELLLPLSTEDIGEMSSGDESDPINQDPGLIQITSSDPKAAARAAAILKQHDYDCYTKIVLKQQQQRVREKTPHTTIEKLKRDNRRKTLSGAGVCKGQARTTLRRSLGTVIGDMVYMPGSPVTTLGGLLEEAEREVQVEQSKGLTPRVPKSISQENALVGMALGERPSYQTPLPAKYGLATGPSKFAREVEDLEDSNRHGEQSAFREWSKEEWKILDACFTDERIDLASKSPSLSCLSTFNDRDEEIPLVEVDLVDIDNVIERFIIESSGVINGCSWSRDSLRARTKAIQKKQRAGHIAPPTTPYTSRNTSTSREPSFTMEVPDFTPLPRRPLPFPPARKSVLPSPTEPAEPAALFSNIPEDVMEAPRRRKVPATLLAPRYSHLLDQAVAISRELPSVENSMDSSEMNGGQTSSILDAPTQPKTGLGRLFSYLPGFLTSPAPSTRSARDVKPGLPLPPAEILDKLRGPIITPARPPVPKNKAPKESVNLNHQPVPEKKEMSMIPRRIPQRMVKLNEIGLPEERQQSAGPSSRPRRSSGASVKDLVKTFESFDDSADHTANAKSIRNWKKGLLGGEDNNKPVWKP</sequence>
<keyword evidence="3" id="KW-1185">Reference proteome</keyword>
<reference evidence="2 3" key="1">
    <citation type="journal article" date="2023" name="Proc. Natl. Acad. Sci. U.S.A.">
        <title>A global phylogenomic analysis of the shiitake genus Lentinula.</title>
        <authorList>
            <person name="Sierra-Patev S."/>
            <person name="Min B."/>
            <person name="Naranjo-Ortiz M."/>
            <person name="Looney B."/>
            <person name="Konkel Z."/>
            <person name="Slot J.C."/>
            <person name="Sakamoto Y."/>
            <person name="Steenwyk J.L."/>
            <person name="Rokas A."/>
            <person name="Carro J."/>
            <person name="Camarero S."/>
            <person name="Ferreira P."/>
            <person name="Molpeceres G."/>
            <person name="Ruiz-Duenas F.J."/>
            <person name="Serrano A."/>
            <person name="Henrissat B."/>
            <person name="Drula E."/>
            <person name="Hughes K.W."/>
            <person name="Mata J.L."/>
            <person name="Ishikawa N.K."/>
            <person name="Vargas-Isla R."/>
            <person name="Ushijima S."/>
            <person name="Smith C.A."/>
            <person name="Donoghue J."/>
            <person name="Ahrendt S."/>
            <person name="Andreopoulos W."/>
            <person name="He G."/>
            <person name="LaButti K."/>
            <person name="Lipzen A."/>
            <person name="Ng V."/>
            <person name="Riley R."/>
            <person name="Sandor L."/>
            <person name="Barry K."/>
            <person name="Martinez A.T."/>
            <person name="Xiao Y."/>
            <person name="Gibbons J.G."/>
            <person name="Terashima K."/>
            <person name="Grigoriev I.V."/>
            <person name="Hibbett D."/>
        </authorList>
    </citation>
    <scope>NUCLEOTIDE SEQUENCE [LARGE SCALE GENOMIC DNA]</scope>
    <source>
        <strain evidence="2 3">TFB7810</strain>
    </source>
</reference>
<feature type="region of interest" description="Disordered" evidence="1">
    <location>
        <begin position="522"/>
        <end position="780"/>
    </location>
</feature>
<feature type="region of interest" description="Disordered" evidence="1">
    <location>
        <begin position="175"/>
        <end position="303"/>
    </location>
</feature>
<feature type="compositionally biased region" description="Basic and acidic residues" evidence="1">
    <location>
        <begin position="353"/>
        <end position="363"/>
    </location>
</feature>
<evidence type="ECO:0000313" key="3">
    <source>
        <dbReference type="Proteomes" id="UP001142393"/>
    </source>
</evidence>
<feature type="compositionally biased region" description="Basic residues" evidence="1">
    <location>
        <begin position="190"/>
        <end position="203"/>
    </location>
</feature>
<feature type="region of interest" description="Disordered" evidence="1">
    <location>
        <begin position="419"/>
        <end position="443"/>
    </location>
</feature>
<dbReference type="Proteomes" id="UP001142393">
    <property type="component" value="Unassembled WGS sequence"/>
</dbReference>
<feature type="region of interest" description="Disordered" evidence="1">
    <location>
        <begin position="1327"/>
        <end position="1393"/>
    </location>
</feature>
<feature type="compositionally biased region" description="Low complexity" evidence="1">
    <location>
        <begin position="1334"/>
        <end position="1349"/>
    </location>
</feature>
<feature type="compositionally biased region" description="Acidic residues" evidence="1">
    <location>
        <begin position="655"/>
        <end position="664"/>
    </location>
</feature>
<dbReference type="EMBL" id="JANVFU010000007">
    <property type="protein sequence ID" value="KAJ3744433.1"/>
    <property type="molecule type" value="Genomic_DNA"/>
</dbReference>
<comment type="caution">
    <text evidence="2">The sequence shown here is derived from an EMBL/GenBank/DDBJ whole genome shotgun (WGS) entry which is preliminary data.</text>
</comment>
<protein>
    <submittedName>
        <fullName evidence="2">Uncharacterized protein</fullName>
    </submittedName>
</protein>
<proteinExistence type="predicted"/>
<name>A0A9W8TXU5_9AGAR</name>
<feature type="region of interest" description="Disordered" evidence="1">
    <location>
        <begin position="1099"/>
        <end position="1140"/>
    </location>
</feature>
<feature type="compositionally biased region" description="Low complexity" evidence="1">
    <location>
        <begin position="433"/>
        <end position="443"/>
    </location>
</feature>
<feature type="compositionally biased region" description="Low complexity" evidence="1">
    <location>
        <begin position="550"/>
        <end position="562"/>
    </location>
</feature>
<evidence type="ECO:0000313" key="2">
    <source>
        <dbReference type="EMBL" id="KAJ3744433.1"/>
    </source>
</evidence>
<evidence type="ECO:0000256" key="1">
    <source>
        <dbReference type="SAM" id="MobiDB-lite"/>
    </source>
</evidence>
<feature type="compositionally biased region" description="Basic residues" evidence="1">
    <location>
        <begin position="341"/>
        <end position="352"/>
    </location>
</feature>
<feature type="compositionally biased region" description="Polar residues" evidence="1">
    <location>
        <begin position="119"/>
        <end position="139"/>
    </location>
</feature>
<gene>
    <name evidence="2" type="ORF">DFH05DRAFT_1420715</name>
</gene>
<feature type="region of interest" description="Disordered" evidence="1">
    <location>
        <begin position="333"/>
        <end position="399"/>
    </location>
</feature>
<feature type="compositionally biased region" description="Polar residues" evidence="1">
    <location>
        <begin position="569"/>
        <end position="586"/>
    </location>
</feature>
<organism evidence="2 3">
    <name type="scientific">Lentinula detonsa</name>
    <dbReference type="NCBI Taxonomy" id="2804962"/>
    <lineage>
        <taxon>Eukaryota</taxon>
        <taxon>Fungi</taxon>
        <taxon>Dikarya</taxon>
        <taxon>Basidiomycota</taxon>
        <taxon>Agaricomycotina</taxon>
        <taxon>Agaricomycetes</taxon>
        <taxon>Agaricomycetidae</taxon>
        <taxon>Agaricales</taxon>
        <taxon>Marasmiineae</taxon>
        <taxon>Omphalotaceae</taxon>
        <taxon>Lentinula</taxon>
    </lineage>
</organism>
<feature type="compositionally biased region" description="Polar residues" evidence="1">
    <location>
        <begin position="595"/>
        <end position="607"/>
    </location>
</feature>
<feature type="compositionally biased region" description="Polar residues" evidence="1">
    <location>
        <begin position="1113"/>
        <end position="1125"/>
    </location>
</feature>
<feature type="compositionally biased region" description="Basic and acidic residues" evidence="1">
    <location>
        <begin position="676"/>
        <end position="696"/>
    </location>
</feature>
<feature type="compositionally biased region" description="Low complexity" evidence="1">
    <location>
        <begin position="38"/>
        <end position="49"/>
    </location>
</feature>
<feature type="compositionally biased region" description="Low complexity" evidence="1">
    <location>
        <begin position="140"/>
        <end position="150"/>
    </location>
</feature>
<feature type="compositionally biased region" description="Basic and acidic residues" evidence="1">
    <location>
        <begin position="83"/>
        <end position="104"/>
    </location>
</feature>